<dbReference type="PROSITE" id="PS50917">
    <property type="entry name" value="SPOC"/>
    <property type="match status" value="1"/>
</dbReference>
<dbReference type="AlphaFoldDB" id="A0AAF3FC39"/>
<dbReference type="GO" id="GO:0003723">
    <property type="term" value="F:RNA binding"/>
    <property type="evidence" value="ECO:0007669"/>
    <property type="project" value="UniProtKB-UniRule"/>
</dbReference>
<dbReference type="WBParaSite" id="MBELARI_LOCUS4444">
    <property type="protein sequence ID" value="MBELARI_LOCUS4444"/>
    <property type="gene ID" value="MBELARI_LOCUS4444"/>
</dbReference>
<organism evidence="10 11">
    <name type="scientific">Mesorhabditis belari</name>
    <dbReference type="NCBI Taxonomy" id="2138241"/>
    <lineage>
        <taxon>Eukaryota</taxon>
        <taxon>Metazoa</taxon>
        <taxon>Ecdysozoa</taxon>
        <taxon>Nematoda</taxon>
        <taxon>Chromadorea</taxon>
        <taxon>Rhabditida</taxon>
        <taxon>Rhabditina</taxon>
        <taxon>Rhabditomorpha</taxon>
        <taxon>Rhabditoidea</taxon>
        <taxon>Rhabditidae</taxon>
        <taxon>Mesorhabditinae</taxon>
        <taxon>Mesorhabditis</taxon>
    </lineage>
</organism>
<keyword evidence="3" id="KW-0597">Phosphoprotein</keyword>
<proteinExistence type="inferred from homology"/>
<dbReference type="Proteomes" id="UP000887575">
    <property type="component" value="Unassembled WGS sequence"/>
</dbReference>
<keyword evidence="10" id="KW-1185">Reference proteome</keyword>
<dbReference type="InterPro" id="IPR035979">
    <property type="entry name" value="RBD_domain_sf"/>
</dbReference>
<evidence type="ECO:0000256" key="4">
    <source>
        <dbReference type="ARBA" id="ARBA00022884"/>
    </source>
</evidence>
<dbReference type="SUPFAM" id="SSF54928">
    <property type="entry name" value="RNA-binding domain, RBD"/>
    <property type="match status" value="3"/>
</dbReference>
<sequence>MSRYEEADRGRARSRYDETGSALSAFYRERFGSQSPDEYLNLRISQMDKKLERDDIKNILADEFRRFVPFEIKVVRNPGDEDRLAYVNFERKDAARKIRHTLLSRLQRALGRKVLVDPAGIMRDQEGKYIPDRYNRQNMQDTRGGRRLSPKRNNAQQTWRLTEDDEKATRSLFVGNMPADIHESEIRKVFERYGHVEEVDIKRPENTNASYAFVQFGTIIAAVDAKHGEHDRAIRAGCSKCKIGYGKSQVSRRLWVGGLGPWVTTDDLSKEFDRYGPIEKLEYDEGNDHGFITYTDANAASDACRAMRTFDFDDHPIQIDFAKDASAVVTRKRVGDRDGSPTSKRRLESPPPVGKPIRTIEQLDEHYAFTWQGRLLLKRSEYPVRLHRVAGEEKLLQTILRDADGNAVKLPVTQRLALATQGALQEKLLASPLKQLAVMIGTGKDSSAVKPFVNYLVDKDAAGVVTINEGILYIFAPSDMATRLLARFAPHIHLLSEGSSDLLFVLGSNKP</sequence>
<feature type="domain" description="SPOC" evidence="9">
    <location>
        <begin position="360"/>
        <end position="510"/>
    </location>
</feature>
<evidence type="ECO:0000259" key="8">
    <source>
        <dbReference type="PROSITE" id="PS50102"/>
    </source>
</evidence>
<dbReference type="InterPro" id="IPR016194">
    <property type="entry name" value="SPOC-like_C_dom_sf"/>
</dbReference>
<evidence type="ECO:0000256" key="7">
    <source>
        <dbReference type="SAM" id="MobiDB-lite"/>
    </source>
</evidence>
<comment type="subcellular location">
    <subcellularLocation>
        <location evidence="1">Nucleus</location>
    </subcellularLocation>
</comment>
<dbReference type="Gene3D" id="2.40.290.10">
    <property type="match status" value="1"/>
</dbReference>
<dbReference type="InterPro" id="IPR010912">
    <property type="entry name" value="SPOC_met"/>
</dbReference>
<feature type="domain" description="RRM" evidence="8">
    <location>
        <begin position="170"/>
        <end position="241"/>
    </location>
</feature>
<reference evidence="11" key="1">
    <citation type="submission" date="2024-02" db="UniProtKB">
        <authorList>
            <consortium name="WormBaseParasite"/>
        </authorList>
    </citation>
    <scope>IDENTIFICATION</scope>
</reference>
<comment type="similarity">
    <text evidence="2">Belongs to the RRM Spen family.</text>
</comment>
<keyword evidence="5" id="KW-0539">Nucleus</keyword>
<dbReference type="InterPro" id="IPR012677">
    <property type="entry name" value="Nucleotide-bd_a/b_plait_sf"/>
</dbReference>
<dbReference type="Pfam" id="PF00076">
    <property type="entry name" value="RRM_1"/>
    <property type="match status" value="2"/>
</dbReference>
<evidence type="ECO:0000256" key="3">
    <source>
        <dbReference type="ARBA" id="ARBA00022553"/>
    </source>
</evidence>
<feature type="region of interest" description="Disordered" evidence="7">
    <location>
        <begin position="331"/>
        <end position="355"/>
    </location>
</feature>
<dbReference type="InterPro" id="IPR000504">
    <property type="entry name" value="RRM_dom"/>
</dbReference>
<dbReference type="Pfam" id="PF07744">
    <property type="entry name" value="SPOC"/>
    <property type="match status" value="1"/>
</dbReference>
<dbReference type="GO" id="GO:0005634">
    <property type="term" value="C:nucleus"/>
    <property type="evidence" value="ECO:0007669"/>
    <property type="project" value="UniProtKB-SubCell"/>
</dbReference>
<evidence type="ECO:0000256" key="1">
    <source>
        <dbReference type="ARBA" id="ARBA00004123"/>
    </source>
</evidence>
<dbReference type="PROSITE" id="PS50102">
    <property type="entry name" value="RRM"/>
    <property type="match status" value="2"/>
</dbReference>
<evidence type="ECO:0000256" key="2">
    <source>
        <dbReference type="ARBA" id="ARBA00005387"/>
    </source>
</evidence>
<evidence type="ECO:0000313" key="11">
    <source>
        <dbReference type="WBParaSite" id="MBELARI_LOCUS4444"/>
    </source>
</evidence>
<dbReference type="Gene3D" id="3.30.70.330">
    <property type="match status" value="2"/>
</dbReference>
<protein>
    <submittedName>
        <fullName evidence="11">RNA-binding protein spenito</fullName>
    </submittedName>
</protein>
<evidence type="ECO:0000259" key="9">
    <source>
        <dbReference type="PROSITE" id="PS50917"/>
    </source>
</evidence>
<evidence type="ECO:0000256" key="5">
    <source>
        <dbReference type="ARBA" id="ARBA00023242"/>
    </source>
</evidence>
<dbReference type="SMART" id="SM00360">
    <property type="entry name" value="RRM"/>
    <property type="match status" value="3"/>
</dbReference>
<feature type="domain" description="RRM" evidence="8">
    <location>
        <begin position="252"/>
        <end position="324"/>
    </location>
</feature>
<evidence type="ECO:0000313" key="10">
    <source>
        <dbReference type="Proteomes" id="UP000887575"/>
    </source>
</evidence>
<dbReference type="PANTHER" id="PTHR23189">
    <property type="entry name" value="RNA RECOGNITION MOTIF-CONTAINING"/>
    <property type="match status" value="1"/>
</dbReference>
<dbReference type="SUPFAM" id="SSF100939">
    <property type="entry name" value="SPOC domain-like"/>
    <property type="match status" value="1"/>
</dbReference>
<dbReference type="InterPro" id="IPR012921">
    <property type="entry name" value="SPOC_C"/>
</dbReference>
<evidence type="ECO:0000256" key="6">
    <source>
        <dbReference type="PROSITE-ProRule" id="PRU00176"/>
    </source>
</evidence>
<keyword evidence="4 6" id="KW-0694">RNA-binding</keyword>
<accession>A0AAF3FC39</accession>
<name>A0AAF3FC39_9BILA</name>
<feature type="region of interest" description="Disordered" evidence="7">
    <location>
        <begin position="136"/>
        <end position="158"/>
    </location>
</feature>